<feature type="repeat" description="ANK" evidence="4">
    <location>
        <begin position="81"/>
        <end position="113"/>
    </location>
</feature>
<name>A6K858_RAT</name>
<evidence type="ECO:0000256" key="3">
    <source>
        <dbReference type="ARBA" id="ARBA00023054"/>
    </source>
</evidence>
<dbReference type="SMART" id="SM00248">
    <property type="entry name" value="ANK"/>
    <property type="match status" value="5"/>
</dbReference>
<keyword evidence="1" id="KW-0677">Repeat</keyword>
<dbReference type="Proteomes" id="UP000234681">
    <property type="component" value="Chromosome 7"/>
</dbReference>
<dbReference type="InterPro" id="IPR042420">
    <property type="entry name" value="RAI14/UACA"/>
</dbReference>
<gene>
    <name evidence="9" type="primary">Ankrd24</name>
    <name evidence="7" type="synonym">Ankrd24_predicted</name>
    <name evidence="7" type="ORF">rCG_29350</name>
</gene>
<keyword evidence="3 5" id="KW-0175">Coiled coil</keyword>
<dbReference type="PANTHER" id="PTHR24129:SF0">
    <property type="entry name" value="ANKYCORBIN"/>
    <property type="match status" value="1"/>
</dbReference>
<reference evidence="8" key="1">
    <citation type="submission" date="2005-09" db="EMBL/GenBank/DDBJ databases">
        <authorList>
            <person name="Mural R.J."/>
            <person name="Li P.W."/>
            <person name="Adams M.D."/>
            <person name="Amanatides P.G."/>
            <person name="Baden-Tillson H."/>
            <person name="Barnstead M."/>
            <person name="Chin S.H."/>
            <person name="Dew I."/>
            <person name="Evans C.A."/>
            <person name="Ferriera S."/>
            <person name="Flanigan M."/>
            <person name="Fosler C."/>
            <person name="Glodek A."/>
            <person name="Gu Z."/>
            <person name="Holt R.A."/>
            <person name="Jennings D."/>
            <person name="Kraft C.L."/>
            <person name="Lu F."/>
            <person name="Nguyen T."/>
            <person name="Nusskern D.R."/>
            <person name="Pfannkoch C.M."/>
            <person name="Sitter C."/>
            <person name="Sutton G.G."/>
            <person name="Venter J.C."/>
            <person name="Wang Z."/>
            <person name="Woodage T."/>
            <person name="Zheng X.H."/>
            <person name="Zhong F."/>
        </authorList>
    </citation>
    <scope>NUCLEOTIDE SEQUENCE [LARGE SCALE GENOMIC DNA]</scope>
    <source>
        <strain>BN</strain>
        <strain evidence="8">Sprague-Dawley</strain>
    </source>
</reference>
<feature type="region of interest" description="Disordered" evidence="6">
    <location>
        <begin position="269"/>
        <end position="290"/>
    </location>
</feature>
<accession>A6K858</accession>
<dbReference type="PROSITE" id="PS50297">
    <property type="entry name" value="ANK_REP_REGION"/>
    <property type="match status" value="4"/>
</dbReference>
<dbReference type="GO" id="GO:0003779">
    <property type="term" value="F:actin binding"/>
    <property type="evidence" value="ECO:0007669"/>
    <property type="project" value="InterPro"/>
</dbReference>
<evidence type="ECO:0000313" key="7">
    <source>
        <dbReference type="EMBL" id="EDL89129.1"/>
    </source>
</evidence>
<dbReference type="InterPro" id="IPR036770">
    <property type="entry name" value="Ankyrin_rpt-contain_sf"/>
</dbReference>
<dbReference type="EMBL" id="CH474029">
    <property type="protein sequence ID" value="EDL89129.1"/>
    <property type="molecule type" value="Genomic_DNA"/>
</dbReference>
<evidence type="ECO:0000313" key="8">
    <source>
        <dbReference type="Proteomes" id="UP000234681"/>
    </source>
</evidence>
<dbReference type="AGR" id="RGD:1311385"/>
<feature type="compositionally biased region" description="Polar residues" evidence="6">
    <location>
        <begin position="643"/>
        <end position="659"/>
    </location>
</feature>
<dbReference type="Pfam" id="PF00023">
    <property type="entry name" value="Ank"/>
    <property type="match status" value="2"/>
</dbReference>
<evidence type="ECO:0000256" key="6">
    <source>
        <dbReference type="SAM" id="MobiDB-lite"/>
    </source>
</evidence>
<evidence type="ECO:0000256" key="5">
    <source>
        <dbReference type="SAM" id="Coils"/>
    </source>
</evidence>
<sequence>MKTLRARFKKTELRLSPTDLSSCPPCGRCPIPKPAARGRRQGQDWGKSDQRLLQAVENNDVARVASLIAHKGLVPTKLDPEGKSAFHLAAMRGSAGCLEVMLAQGADVMSTDGAGYNALHLAAKYGHPECLKQLLEASCMVDVEDSSGWTALHHAAAGGCLSCSKLLCSFKAHMKPRDRSGATPLIIAAQMCHTDLCRLLLQQGAAANDQDLQGRTALMLACEGGSPETVEVLLQGGAQLGITDALGQDATHYGALTGDKLILQLLQESAQRPSPPNASLEDDSGEASSQVQELQQMLAEKQEEKESLGREVESLQSRLSLLESERGNTSYEEEGEMPDFPGAEALLSKNPSPSGEEIVASLQEQVAQLTRQNQELLEKVQILEEFEKDEAQLVEESQPEVVPLVLYESLRAELQQLQRQHTEAMHMLQLQQGEPSGTHGGEETAYQEIKDKGITIQNGLGVQDLNGTTYTEATANEMEPQAGGSKGVGNTEAGASEAALIEPEAVGSEAKGKDGVAAEAMDTSVTIAEALNVKSVGDNAEREPVTAEDTGGKENPGMKADGVDVLQAGLTGTVTRNMEATGVRDTGIQATGVEATAVKTTGVQATVAEVIGVKVTGVQTTAAEAIGVNNTTAEATEAEATGAQANCSKATEADSTGAQDTAMEPTRAQATVLDTTEAETNGTEDHCAAILHPGAAAAALQAELESRIRALEEALRRREQEAAAELEAARGRFAQAEAEAEEAARGRSRELEALRELLATATATGERARTEAAELRQQLAASEARVAELSSAQDAAREELERMRGASVPADEHEHALDALRDHVARLQAQLADLARRHEKTSAEVFQEVFTLKEALKVQQSTPASSKEQEEALRGQVTALQQQIQEEAQEHCTVVALYRTHLLYAIQGQMDEDVQCILSQILQMQRLQAQGR</sequence>
<keyword evidence="2 4" id="KW-0040">ANK repeat</keyword>
<feature type="region of interest" description="Disordered" evidence="6">
    <location>
        <begin position="639"/>
        <end position="666"/>
    </location>
</feature>
<feature type="repeat" description="ANK" evidence="4">
    <location>
        <begin position="180"/>
        <end position="212"/>
    </location>
</feature>
<protein>
    <submittedName>
        <fullName evidence="7">Ankyrin repeat domain 24 (Predicted), isoform CRA_c</fullName>
    </submittedName>
</protein>
<dbReference type="AlphaFoldDB" id="A6K858"/>
<dbReference type="Pfam" id="PF12796">
    <property type="entry name" value="Ank_2"/>
    <property type="match status" value="1"/>
</dbReference>
<feature type="region of interest" description="Disordered" evidence="6">
    <location>
        <begin position="538"/>
        <end position="560"/>
    </location>
</feature>
<organism evidence="7 8">
    <name type="scientific">Rattus norvegicus</name>
    <name type="common">Rat</name>
    <dbReference type="NCBI Taxonomy" id="10116"/>
    <lineage>
        <taxon>Eukaryota</taxon>
        <taxon>Metazoa</taxon>
        <taxon>Chordata</taxon>
        <taxon>Craniata</taxon>
        <taxon>Vertebrata</taxon>
        <taxon>Euteleostomi</taxon>
        <taxon>Mammalia</taxon>
        <taxon>Eutheria</taxon>
        <taxon>Euarchontoglires</taxon>
        <taxon>Glires</taxon>
        <taxon>Rodentia</taxon>
        <taxon>Myomorpha</taxon>
        <taxon>Muroidea</taxon>
        <taxon>Muridae</taxon>
        <taxon>Murinae</taxon>
        <taxon>Rattus</taxon>
    </lineage>
</organism>
<evidence type="ECO:0000256" key="4">
    <source>
        <dbReference type="PROSITE-ProRule" id="PRU00023"/>
    </source>
</evidence>
<evidence type="ECO:0000313" key="9">
    <source>
        <dbReference type="RGD" id="1311385"/>
    </source>
</evidence>
<dbReference type="SUPFAM" id="SSF48403">
    <property type="entry name" value="Ankyrin repeat"/>
    <property type="match status" value="1"/>
</dbReference>
<dbReference type="InterPro" id="IPR002110">
    <property type="entry name" value="Ankyrin_rpt"/>
</dbReference>
<feature type="repeat" description="ANK" evidence="4">
    <location>
        <begin position="213"/>
        <end position="245"/>
    </location>
</feature>
<feature type="coiled-coil region" evidence="5">
    <location>
        <begin position="697"/>
        <end position="844"/>
    </location>
</feature>
<feature type="coiled-coil region" evidence="5">
    <location>
        <begin position="359"/>
        <end position="434"/>
    </location>
</feature>
<dbReference type="PROSITE" id="PS50088">
    <property type="entry name" value="ANK_REPEAT"/>
    <property type="match status" value="4"/>
</dbReference>
<dbReference type="PANTHER" id="PTHR24129">
    <property type="entry name" value="ANKYCORBIN"/>
    <property type="match status" value="1"/>
</dbReference>
<feature type="region of interest" description="Disordered" evidence="6">
    <location>
        <begin position="323"/>
        <end position="355"/>
    </location>
</feature>
<dbReference type="RGD" id="1311385">
    <property type="gene designation" value="Ankrd24"/>
</dbReference>
<evidence type="ECO:0000256" key="2">
    <source>
        <dbReference type="ARBA" id="ARBA00023043"/>
    </source>
</evidence>
<dbReference type="Gene3D" id="1.25.40.20">
    <property type="entry name" value="Ankyrin repeat-containing domain"/>
    <property type="match status" value="2"/>
</dbReference>
<proteinExistence type="predicted"/>
<evidence type="ECO:0000256" key="1">
    <source>
        <dbReference type="ARBA" id="ARBA00022737"/>
    </source>
</evidence>
<feature type="repeat" description="ANK" evidence="4">
    <location>
        <begin position="114"/>
        <end position="146"/>
    </location>
</feature>